<evidence type="ECO:0000313" key="3">
    <source>
        <dbReference type="WBParaSite" id="PSAMB.scaffold106size78906.g2117.t1"/>
    </source>
</evidence>
<dbReference type="Proteomes" id="UP000887566">
    <property type="component" value="Unplaced"/>
</dbReference>
<sequence>MNESTSLSPVSSGEQRNAPQMTNGHHPRQNSHSSDESPPSDIQPSPERAYKLIEQLGQIVADEELMASMPRRPDPVTAMRLIKWLVPHAELEVLFFVL</sequence>
<feature type="region of interest" description="Disordered" evidence="1">
    <location>
        <begin position="1"/>
        <end position="48"/>
    </location>
</feature>
<evidence type="ECO:0000256" key="1">
    <source>
        <dbReference type="SAM" id="MobiDB-lite"/>
    </source>
</evidence>
<protein>
    <submittedName>
        <fullName evidence="3">Uncharacterized protein</fullName>
    </submittedName>
</protein>
<keyword evidence="2" id="KW-1185">Reference proteome</keyword>
<feature type="compositionally biased region" description="Polar residues" evidence="1">
    <location>
        <begin position="30"/>
        <end position="43"/>
    </location>
</feature>
<feature type="compositionally biased region" description="Polar residues" evidence="1">
    <location>
        <begin position="1"/>
        <end position="23"/>
    </location>
</feature>
<dbReference type="WBParaSite" id="PSAMB.scaffold106size78906.g2117.t1">
    <property type="protein sequence ID" value="PSAMB.scaffold106size78906.g2117.t1"/>
    <property type="gene ID" value="PSAMB.scaffold106size78906.g2117"/>
</dbReference>
<proteinExistence type="predicted"/>
<name>A0A914UL13_9BILA</name>
<reference evidence="3" key="1">
    <citation type="submission" date="2022-11" db="UniProtKB">
        <authorList>
            <consortium name="WormBaseParasite"/>
        </authorList>
    </citation>
    <scope>IDENTIFICATION</scope>
</reference>
<dbReference type="AlphaFoldDB" id="A0A914UL13"/>
<accession>A0A914UL13</accession>
<evidence type="ECO:0000313" key="2">
    <source>
        <dbReference type="Proteomes" id="UP000887566"/>
    </source>
</evidence>
<organism evidence="2 3">
    <name type="scientific">Plectus sambesii</name>
    <dbReference type="NCBI Taxonomy" id="2011161"/>
    <lineage>
        <taxon>Eukaryota</taxon>
        <taxon>Metazoa</taxon>
        <taxon>Ecdysozoa</taxon>
        <taxon>Nematoda</taxon>
        <taxon>Chromadorea</taxon>
        <taxon>Plectida</taxon>
        <taxon>Plectina</taxon>
        <taxon>Plectoidea</taxon>
        <taxon>Plectidae</taxon>
        <taxon>Plectus</taxon>
    </lineage>
</organism>